<dbReference type="EMBL" id="JAUSTY010000005">
    <property type="protein sequence ID" value="MDQ0165747.1"/>
    <property type="molecule type" value="Genomic_DNA"/>
</dbReference>
<reference evidence="2 3" key="1">
    <citation type="submission" date="2023-07" db="EMBL/GenBank/DDBJ databases">
        <title>Genomic Encyclopedia of Type Strains, Phase IV (KMG-IV): sequencing the most valuable type-strain genomes for metagenomic binning, comparative biology and taxonomic classification.</title>
        <authorList>
            <person name="Goeker M."/>
        </authorList>
    </citation>
    <scope>NUCLEOTIDE SEQUENCE [LARGE SCALE GENOMIC DNA]</scope>
    <source>
        <strain evidence="2 3">DSM 12751</strain>
    </source>
</reference>
<keyword evidence="3" id="KW-1185">Reference proteome</keyword>
<evidence type="ECO:0000313" key="3">
    <source>
        <dbReference type="Proteomes" id="UP001235840"/>
    </source>
</evidence>
<organism evidence="2 3">
    <name type="scientific">Caldalkalibacillus horti</name>
    <dbReference type="NCBI Taxonomy" id="77523"/>
    <lineage>
        <taxon>Bacteria</taxon>
        <taxon>Bacillati</taxon>
        <taxon>Bacillota</taxon>
        <taxon>Bacilli</taxon>
        <taxon>Bacillales</taxon>
        <taxon>Bacillaceae</taxon>
        <taxon>Caldalkalibacillus</taxon>
    </lineage>
</organism>
<sequence length="135" mass="15060">MSLSNSNDKVYKPEEMNPAFAKAFNSGKLENLLALFEHDAILFDHGGKPHQGRGPVRETLAKLLQIKGTMVSKNIHCTPFEDIALLRCHFVIHTIDPEGNPTQIEGHSSEVARRQSDGSWLYIIDHPFGSQPLVD</sequence>
<dbReference type="Gene3D" id="3.10.450.50">
    <property type="match status" value="1"/>
</dbReference>
<protein>
    <submittedName>
        <fullName evidence="2">Uncharacterized protein (TIGR02246 family)</fullName>
    </submittedName>
</protein>
<dbReference type="Pfam" id="PF14534">
    <property type="entry name" value="DUF4440"/>
    <property type="match status" value="1"/>
</dbReference>
<feature type="domain" description="DUF4440" evidence="1">
    <location>
        <begin position="19"/>
        <end position="121"/>
    </location>
</feature>
<dbReference type="InterPro" id="IPR032710">
    <property type="entry name" value="NTF2-like_dom_sf"/>
</dbReference>
<name>A0ABT9VXP4_9BACI</name>
<dbReference type="SUPFAM" id="SSF54427">
    <property type="entry name" value="NTF2-like"/>
    <property type="match status" value="1"/>
</dbReference>
<dbReference type="RefSeq" id="WP_307393205.1">
    <property type="nucleotide sequence ID" value="NZ_BAAADK010000011.1"/>
</dbReference>
<evidence type="ECO:0000313" key="2">
    <source>
        <dbReference type="EMBL" id="MDQ0165747.1"/>
    </source>
</evidence>
<proteinExistence type="predicted"/>
<comment type="caution">
    <text evidence="2">The sequence shown here is derived from an EMBL/GenBank/DDBJ whole genome shotgun (WGS) entry which is preliminary data.</text>
</comment>
<gene>
    <name evidence="2" type="ORF">J2S11_001648</name>
</gene>
<evidence type="ECO:0000259" key="1">
    <source>
        <dbReference type="Pfam" id="PF14534"/>
    </source>
</evidence>
<dbReference type="Proteomes" id="UP001235840">
    <property type="component" value="Unassembled WGS sequence"/>
</dbReference>
<accession>A0ABT9VXP4</accession>
<dbReference type="InterPro" id="IPR027843">
    <property type="entry name" value="DUF4440"/>
</dbReference>